<evidence type="ECO:0000256" key="1">
    <source>
        <dbReference type="SAM" id="MobiDB-lite"/>
    </source>
</evidence>
<feature type="compositionally biased region" description="Basic and acidic residues" evidence="1">
    <location>
        <begin position="189"/>
        <end position="204"/>
    </location>
</feature>
<evidence type="ECO:0000313" key="2">
    <source>
        <dbReference type="Proteomes" id="UP000887574"/>
    </source>
</evidence>
<feature type="compositionally biased region" description="Low complexity" evidence="1">
    <location>
        <begin position="144"/>
        <end position="159"/>
    </location>
</feature>
<reference evidence="3" key="1">
    <citation type="submission" date="2022-11" db="UniProtKB">
        <authorList>
            <consortium name="WormBaseParasite"/>
        </authorList>
    </citation>
    <scope>IDENTIFICATION</scope>
</reference>
<proteinExistence type="predicted"/>
<feature type="region of interest" description="Disordered" evidence="1">
    <location>
        <begin position="141"/>
        <end position="204"/>
    </location>
</feature>
<dbReference type="WBParaSite" id="jg12279">
    <property type="protein sequence ID" value="jg12279"/>
    <property type="gene ID" value="jg12279"/>
</dbReference>
<name>A0A915CU75_9BILA</name>
<organism evidence="2 3">
    <name type="scientific">Ditylenchus dipsaci</name>
    <dbReference type="NCBI Taxonomy" id="166011"/>
    <lineage>
        <taxon>Eukaryota</taxon>
        <taxon>Metazoa</taxon>
        <taxon>Ecdysozoa</taxon>
        <taxon>Nematoda</taxon>
        <taxon>Chromadorea</taxon>
        <taxon>Rhabditida</taxon>
        <taxon>Tylenchina</taxon>
        <taxon>Tylenchomorpha</taxon>
        <taxon>Sphaerularioidea</taxon>
        <taxon>Anguinidae</taxon>
        <taxon>Anguininae</taxon>
        <taxon>Ditylenchus</taxon>
    </lineage>
</organism>
<dbReference type="AlphaFoldDB" id="A0A915CU75"/>
<protein>
    <submittedName>
        <fullName evidence="3">Uncharacterized protein</fullName>
    </submittedName>
</protein>
<dbReference type="Proteomes" id="UP000887574">
    <property type="component" value="Unplaced"/>
</dbReference>
<keyword evidence="2" id="KW-1185">Reference proteome</keyword>
<feature type="compositionally biased region" description="Polar residues" evidence="1">
    <location>
        <begin position="67"/>
        <end position="91"/>
    </location>
</feature>
<sequence length="204" mass="21969">MSLYELILRAIGDLIEADRAGLASDLLQSLHNDRTMIIIANDTITFLYTAEMYELAEEIREVLAAEPTTSSIPTRPQNKVTSACQASTSSKRTADETVDVDEMVSKKIAKMGASPAKNVHDGDSTAISPISNASTVAYYNGDSETGTGNEGAIGNEENNYFQRGNNSPDIACNQADDSKSKGEEDEEAEHQSESKGDAEHSTQK</sequence>
<accession>A0A915CU75</accession>
<evidence type="ECO:0000313" key="3">
    <source>
        <dbReference type="WBParaSite" id="jg12279"/>
    </source>
</evidence>
<feature type="region of interest" description="Disordered" evidence="1">
    <location>
        <begin position="67"/>
        <end position="97"/>
    </location>
</feature>